<keyword evidence="3" id="KW-1185">Reference proteome</keyword>
<sequence length="68" mass="8079">MTYMIPQMTRSPFPSLGYIRIGLPRLFRRPTRPETRWQRDPLSHPQVAKMSKRELADLPFDPETVRPD</sequence>
<feature type="compositionally biased region" description="Basic and acidic residues" evidence="1">
    <location>
        <begin position="31"/>
        <end position="42"/>
    </location>
</feature>
<evidence type="ECO:0000313" key="2">
    <source>
        <dbReference type="EMBL" id="PTX49709.1"/>
    </source>
</evidence>
<dbReference type="Proteomes" id="UP000244069">
    <property type="component" value="Unassembled WGS sequence"/>
</dbReference>
<organism evidence="2 3">
    <name type="scientific">Allosediminivita pacifica</name>
    <dbReference type="NCBI Taxonomy" id="1267769"/>
    <lineage>
        <taxon>Bacteria</taxon>
        <taxon>Pseudomonadati</taxon>
        <taxon>Pseudomonadota</taxon>
        <taxon>Alphaproteobacteria</taxon>
        <taxon>Rhodobacterales</taxon>
        <taxon>Paracoccaceae</taxon>
        <taxon>Allosediminivita</taxon>
    </lineage>
</organism>
<evidence type="ECO:0000313" key="3">
    <source>
        <dbReference type="Proteomes" id="UP000244069"/>
    </source>
</evidence>
<dbReference type="EMBL" id="QBKN01000006">
    <property type="protein sequence ID" value="PTX49709.1"/>
    <property type="molecule type" value="Genomic_DNA"/>
</dbReference>
<reference evidence="2 3" key="1">
    <citation type="submission" date="2018-04" db="EMBL/GenBank/DDBJ databases">
        <title>Genomic Encyclopedia of Archaeal and Bacterial Type Strains, Phase II (KMG-II): from individual species to whole genera.</title>
        <authorList>
            <person name="Goeker M."/>
        </authorList>
    </citation>
    <scope>NUCLEOTIDE SEQUENCE [LARGE SCALE GENOMIC DNA]</scope>
    <source>
        <strain evidence="2 3">DSM 29329</strain>
    </source>
</reference>
<protein>
    <submittedName>
        <fullName evidence="2">Uncharacterized protein</fullName>
    </submittedName>
</protein>
<dbReference type="AlphaFoldDB" id="A0A2T6B0U2"/>
<comment type="caution">
    <text evidence="2">The sequence shown here is derived from an EMBL/GenBank/DDBJ whole genome shotgun (WGS) entry which is preliminary data.</text>
</comment>
<evidence type="ECO:0000256" key="1">
    <source>
        <dbReference type="SAM" id="MobiDB-lite"/>
    </source>
</evidence>
<name>A0A2T6B0U2_9RHOB</name>
<proteinExistence type="predicted"/>
<accession>A0A2T6B0U2</accession>
<feature type="region of interest" description="Disordered" evidence="1">
    <location>
        <begin position="30"/>
        <end position="68"/>
    </location>
</feature>
<gene>
    <name evidence="2" type="ORF">C8N44_10685</name>
</gene>